<comment type="similarity">
    <text evidence="2">Belongs to the Mediator complex subunit 16 family.</text>
</comment>
<dbReference type="EMBL" id="BAABUK010000010">
    <property type="protein sequence ID" value="GAA5811470.1"/>
    <property type="molecule type" value="Genomic_DNA"/>
</dbReference>
<sequence>MVELLKRKKERQSNKRPTSDKASRYPSSYHFSALTYKQAPEALSISPQSVVVSVPTQPNPTQFNTITGDIFNLDGSLHRSCIQLVEEHHKHYTITHLEWNKKGDTIASIDETGHLALWHIKSSVNDWQLAYKVNMKQPLAAFLWLNSDRSYNIDSNQKYIRQPLNGPRNPFGQLGFITISVHGEITVHYQRNGSIFSTFSTPMPNIGRREISRADAGCFGMSLAGLDDWERISHAAITLHDDGIIYLATYNASIQPKSVSIHTIKIKFPVRTEKGAIECKPLTSLKIQGQDLLKDNNVTQMIFKKGVSTVELVLGLGDEEGKEFNGFVASWQLKNIQQSIPSDFGMITNDRTTLVYQSGIMILGRFVSCLKSTSTGQIIVGLSDGSIHMQLATESGIVKSDNKEYMIDSIDASYWAVVECHKTSDGCVDPIIDIVLSPNETHLIYMFSSVKMGVARITNDDINDIYVKKLTQKLQLCLLNDIDFVDLISELVRMSKLDGFKDKADDIIQDVLATYEIQCGSPELPDWSLAKLEKAYGLAMATYQRLPEKKIQSVNLSRALQLPVILECFISSCSSDYKDIMDALEKENIDDENVKLEFDADSLWSLISLSNWTRDYVRWILREWNVLFNSIRPKNSRFTDIPELTVHAVLLLHKDSNVTLSKILKMLHYFIQYTSTNNFQLHHFTETQGLLQRYTSTLLNDEIITIKDTIDFLNALNELKQNTAEVKNRWSILLTSNIKSFDLTEIKNISKNYKDRCAKPSIYLEKEEMYVYDVIRKRRISDNVQTNHCARCKQPLISVGALKDMNDPCSSAQWYQSFGRRCVCGGLFY</sequence>
<accession>A0ABP9YX73</accession>
<evidence type="ECO:0000256" key="1">
    <source>
        <dbReference type="ARBA" id="ARBA00004123"/>
    </source>
</evidence>
<evidence type="ECO:0000256" key="6">
    <source>
        <dbReference type="ARBA" id="ARBA00023242"/>
    </source>
</evidence>
<comment type="caution">
    <text evidence="9">The sequence shown here is derived from an EMBL/GenBank/DDBJ whole genome shotgun (WGS) entry which is preliminary data.</text>
</comment>
<evidence type="ECO:0000256" key="4">
    <source>
        <dbReference type="ARBA" id="ARBA00023159"/>
    </source>
</evidence>
<evidence type="ECO:0000256" key="2">
    <source>
        <dbReference type="ARBA" id="ARBA00006543"/>
    </source>
</evidence>
<dbReference type="Pfam" id="PF20719">
    <property type="entry name" value="Med16_C"/>
    <property type="match status" value="1"/>
</dbReference>
<dbReference type="PANTHER" id="PTHR13224">
    <property type="entry name" value="THYROID HORMONE RECEPTOR-ASSOCIATED PROTEIN-RELATED"/>
    <property type="match status" value="1"/>
</dbReference>
<keyword evidence="5" id="KW-0804">Transcription</keyword>
<proteinExistence type="inferred from homology"/>
<feature type="compositionally biased region" description="Basic and acidic residues" evidence="7">
    <location>
        <begin position="11"/>
        <end position="23"/>
    </location>
</feature>
<evidence type="ECO:0000259" key="8">
    <source>
        <dbReference type="Pfam" id="PF20719"/>
    </source>
</evidence>
<keyword evidence="4" id="KW-0010">Activator</keyword>
<dbReference type="PANTHER" id="PTHR13224:SF6">
    <property type="entry name" value="MEDIATOR OF RNA POLYMERASE II TRANSCRIPTION SUBUNIT 16"/>
    <property type="match status" value="1"/>
</dbReference>
<evidence type="ECO:0000256" key="7">
    <source>
        <dbReference type="SAM" id="MobiDB-lite"/>
    </source>
</evidence>
<dbReference type="InterPro" id="IPR048339">
    <property type="entry name" value="Mediator_Med16_C"/>
</dbReference>
<evidence type="ECO:0000313" key="9">
    <source>
        <dbReference type="EMBL" id="GAA5811470.1"/>
    </source>
</evidence>
<keyword evidence="6" id="KW-0539">Nucleus</keyword>
<evidence type="ECO:0000256" key="5">
    <source>
        <dbReference type="ARBA" id="ARBA00023163"/>
    </source>
</evidence>
<feature type="compositionally biased region" description="Basic residues" evidence="7">
    <location>
        <begin position="1"/>
        <end position="10"/>
    </location>
</feature>
<feature type="domain" description="Mediator complex subunit 16 C-terminal" evidence="8">
    <location>
        <begin position="764"/>
        <end position="829"/>
    </location>
</feature>
<keyword evidence="3" id="KW-0805">Transcription regulation</keyword>
<reference evidence="9 10" key="1">
    <citation type="submission" date="2024-04" db="EMBL/GenBank/DDBJ databases">
        <title>genome sequences of Mucor flavus KT1a and Helicostylum pulchrum KT1b strains isolated from the surface of a dry-aged beef.</title>
        <authorList>
            <person name="Toyotome T."/>
            <person name="Hosono M."/>
            <person name="Torimaru M."/>
            <person name="Fukuda K."/>
            <person name="Mikami N."/>
        </authorList>
    </citation>
    <scope>NUCLEOTIDE SEQUENCE [LARGE SCALE GENOMIC DNA]</scope>
    <source>
        <strain evidence="9 10">KT1a</strain>
    </source>
</reference>
<gene>
    <name evidence="9" type="ORF">MFLAVUS_004907</name>
</gene>
<organism evidence="9 10">
    <name type="scientific">Mucor flavus</name>
    <dbReference type="NCBI Taxonomy" id="439312"/>
    <lineage>
        <taxon>Eukaryota</taxon>
        <taxon>Fungi</taxon>
        <taxon>Fungi incertae sedis</taxon>
        <taxon>Mucoromycota</taxon>
        <taxon>Mucoromycotina</taxon>
        <taxon>Mucoromycetes</taxon>
        <taxon>Mucorales</taxon>
        <taxon>Mucorineae</taxon>
        <taxon>Mucoraceae</taxon>
        <taxon>Mucor</taxon>
    </lineage>
</organism>
<dbReference type="SUPFAM" id="SSF50978">
    <property type="entry name" value="WD40 repeat-like"/>
    <property type="match status" value="1"/>
</dbReference>
<dbReference type="InterPro" id="IPR048338">
    <property type="entry name" value="Mediator_Med16"/>
</dbReference>
<keyword evidence="10" id="KW-1185">Reference proteome</keyword>
<dbReference type="InterPro" id="IPR036322">
    <property type="entry name" value="WD40_repeat_dom_sf"/>
</dbReference>
<protein>
    <recommendedName>
        <fullName evidence="8">Mediator complex subunit 16 C-terminal domain-containing protein</fullName>
    </recommendedName>
</protein>
<dbReference type="Proteomes" id="UP001473302">
    <property type="component" value="Unassembled WGS sequence"/>
</dbReference>
<comment type="subcellular location">
    <subcellularLocation>
        <location evidence="1">Nucleus</location>
    </subcellularLocation>
</comment>
<feature type="region of interest" description="Disordered" evidence="7">
    <location>
        <begin position="1"/>
        <end position="25"/>
    </location>
</feature>
<evidence type="ECO:0000256" key="3">
    <source>
        <dbReference type="ARBA" id="ARBA00023015"/>
    </source>
</evidence>
<evidence type="ECO:0000313" key="10">
    <source>
        <dbReference type="Proteomes" id="UP001473302"/>
    </source>
</evidence>
<name>A0ABP9YX73_9FUNG</name>